<dbReference type="AlphaFoldDB" id="A0A1N7HIB3"/>
<evidence type="ECO:0000313" key="2">
    <source>
        <dbReference type="EMBL" id="SIS24562.1"/>
    </source>
</evidence>
<reference evidence="3" key="1">
    <citation type="submission" date="2017-01" db="EMBL/GenBank/DDBJ databases">
        <authorList>
            <person name="Varghese N."/>
            <person name="Submissions S."/>
        </authorList>
    </citation>
    <scope>NUCLEOTIDE SEQUENCE [LARGE SCALE GENOMIC DNA]</scope>
    <source>
        <strain evidence="3">ATCC 12950</strain>
    </source>
</reference>
<evidence type="ECO:0000256" key="1">
    <source>
        <dbReference type="SAM" id="MobiDB-lite"/>
    </source>
</evidence>
<keyword evidence="3" id="KW-1185">Reference proteome</keyword>
<gene>
    <name evidence="2" type="ORF">SAMN05421833_15215</name>
</gene>
<sequence length="156" mass="16670">MSAATYGAVEVKREFDRPPTDSELHAASVQEIGLRWRTRSAGEIFPATVDYGSGGAKELAVRVGVAPEASCSKALDAVIAKVAVADGCRAVLRATYLDKTQTLVTTVGVAEALRQAARLNRLPARPRRASTRYGPRPASAASRTLRSRPYSGTRRS</sequence>
<name>A0A1N7HIB3_9ACTN</name>
<dbReference type="EMBL" id="FTNI01000052">
    <property type="protein sequence ID" value="SIS24562.1"/>
    <property type="molecule type" value="Genomic_DNA"/>
</dbReference>
<accession>A0A1N7HIB3</accession>
<feature type="region of interest" description="Disordered" evidence="1">
    <location>
        <begin position="120"/>
        <end position="156"/>
    </location>
</feature>
<dbReference type="RefSeq" id="WP_076443139.1">
    <property type="nucleotide sequence ID" value="NZ_FTNI01000052.1"/>
</dbReference>
<evidence type="ECO:0000313" key="3">
    <source>
        <dbReference type="Proteomes" id="UP000186096"/>
    </source>
</evidence>
<dbReference type="Proteomes" id="UP000186096">
    <property type="component" value="Unassembled WGS sequence"/>
</dbReference>
<protein>
    <submittedName>
        <fullName evidence="2">Uncharacterized protein</fullName>
    </submittedName>
</protein>
<organism evidence="2 3">
    <name type="scientific">Microbispora rosea</name>
    <dbReference type="NCBI Taxonomy" id="58117"/>
    <lineage>
        <taxon>Bacteria</taxon>
        <taxon>Bacillati</taxon>
        <taxon>Actinomycetota</taxon>
        <taxon>Actinomycetes</taxon>
        <taxon>Streptosporangiales</taxon>
        <taxon>Streptosporangiaceae</taxon>
        <taxon>Microbispora</taxon>
    </lineage>
</organism>
<dbReference type="OrthoDB" id="3386555at2"/>
<proteinExistence type="predicted"/>